<dbReference type="AlphaFoldDB" id="A0A4R1BED7"/>
<keyword evidence="4" id="KW-1185">Reference proteome</keyword>
<accession>A0A4R1BED7</accession>
<reference evidence="3 4" key="1">
    <citation type="submission" date="2019-03" db="EMBL/GenBank/DDBJ databases">
        <title>Genome sequence of Thiobacillaceae bacterium LSR1, a sulfur-oxidizing bacterium isolated from freshwater sediment.</title>
        <authorList>
            <person name="Li S."/>
        </authorList>
    </citation>
    <scope>NUCLEOTIDE SEQUENCE [LARGE SCALE GENOMIC DNA]</scope>
    <source>
        <strain evidence="3 4">LSR1</strain>
    </source>
</reference>
<dbReference type="InterPro" id="IPR052063">
    <property type="entry name" value="Polysaccharide_Lyase_1"/>
</dbReference>
<dbReference type="PANTHER" id="PTHR42970">
    <property type="entry name" value="PECTATE LYASE C-RELATED"/>
    <property type="match status" value="1"/>
</dbReference>
<proteinExistence type="predicted"/>
<dbReference type="InterPro" id="IPR012334">
    <property type="entry name" value="Pectin_lyas_fold"/>
</dbReference>
<keyword evidence="1" id="KW-0479">Metal-binding</keyword>
<sequence length="381" mass="39938">MAGRVLKVSRLDGDGPGSLRAALATSGPRVVVFEVGGIIDLGRHDLEIREPEVTVAGETAPEPGITLIRGGIRITGHDVRLSHLRVRPGDAGQAPGSGWQPDGISTDGAGAYNVVVDHCSVTWAVDENLSVSGPVDAAPEATSHAITYSNNIVAEGLRRASHSKGPHSMGSLVHDNCREVVLVGNLYAHNDTRNPRFKAGTSGVVANNLIYDPGHAAIVLGPPTNASEGPAGARPPARLSIVGNVLRRGPDTRPGLPLVAGRGLAYLDDNRVDRRDGKPHEPARLEPAPLAGKPVWARGLTVLPAGQVTESVLRNAGARPWQRDAVDRRIVESVRAAGGRIIDSQDQVGGYPAAGPSRRPLTVPEGDLGPWLASFVPSGWR</sequence>
<evidence type="ECO:0000313" key="3">
    <source>
        <dbReference type="EMBL" id="TCJ15443.1"/>
    </source>
</evidence>
<dbReference type="OrthoDB" id="8737820at2"/>
<evidence type="ECO:0000313" key="4">
    <source>
        <dbReference type="Proteomes" id="UP000295443"/>
    </source>
</evidence>
<dbReference type="PANTHER" id="PTHR42970:SF1">
    <property type="entry name" value="PECTATE LYASE C-RELATED"/>
    <property type="match status" value="1"/>
</dbReference>
<protein>
    <submittedName>
        <fullName evidence="3">Right-handed parallel beta-helix repeat-containing protein</fullName>
    </submittedName>
</protein>
<dbReference type="GO" id="GO:0046872">
    <property type="term" value="F:metal ion binding"/>
    <property type="evidence" value="ECO:0007669"/>
    <property type="project" value="UniProtKB-KW"/>
</dbReference>
<dbReference type="EMBL" id="SJZB01000027">
    <property type="protein sequence ID" value="TCJ15443.1"/>
    <property type="molecule type" value="Genomic_DNA"/>
</dbReference>
<dbReference type="Gene3D" id="2.160.20.10">
    <property type="entry name" value="Single-stranded right-handed beta-helix, Pectin lyase-like"/>
    <property type="match status" value="1"/>
</dbReference>
<dbReference type="Proteomes" id="UP000295443">
    <property type="component" value="Unassembled WGS sequence"/>
</dbReference>
<name>A0A4R1BED7_9PROT</name>
<evidence type="ECO:0000256" key="2">
    <source>
        <dbReference type="ARBA" id="ARBA00023180"/>
    </source>
</evidence>
<evidence type="ECO:0000256" key="1">
    <source>
        <dbReference type="ARBA" id="ARBA00022723"/>
    </source>
</evidence>
<comment type="caution">
    <text evidence="3">The sequence shown here is derived from an EMBL/GenBank/DDBJ whole genome shotgun (WGS) entry which is preliminary data.</text>
</comment>
<organism evidence="3 4">
    <name type="scientific">Parasulfuritortus cantonensis</name>
    <dbReference type="NCBI Taxonomy" id="2528202"/>
    <lineage>
        <taxon>Bacteria</taxon>
        <taxon>Pseudomonadati</taxon>
        <taxon>Pseudomonadota</taxon>
        <taxon>Betaproteobacteria</taxon>
        <taxon>Nitrosomonadales</taxon>
        <taxon>Thiobacillaceae</taxon>
        <taxon>Parasulfuritortus</taxon>
    </lineage>
</organism>
<dbReference type="InterPro" id="IPR011050">
    <property type="entry name" value="Pectin_lyase_fold/virulence"/>
</dbReference>
<keyword evidence="2" id="KW-0325">Glycoprotein</keyword>
<dbReference type="SUPFAM" id="SSF51126">
    <property type="entry name" value="Pectin lyase-like"/>
    <property type="match status" value="1"/>
</dbReference>
<gene>
    <name evidence="3" type="ORF">EZJ19_06985</name>
</gene>